<organism evidence="2 3">
    <name type="scientific">Methylocystis echinoides</name>
    <dbReference type="NCBI Taxonomy" id="29468"/>
    <lineage>
        <taxon>Bacteria</taxon>
        <taxon>Pseudomonadati</taxon>
        <taxon>Pseudomonadota</taxon>
        <taxon>Alphaproteobacteria</taxon>
        <taxon>Hyphomicrobiales</taxon>
        <taxon>Methylocystaceae</taxon>
        <taxon>Methylocystis</taxon>
    </lineage>
</organism>
<dbReference type="EMBL" id="BSEC01000001">
    <property type="protein sequence ID" value="GLI92427.1"/>
    <property type="molecule type" value="Genomic_DNA"/>
</dbReference>
<accession>A0A9W6GSS4</accession>
<proteinExistence type="predicted"/>
<protein>
    <submittedName>
        <fullName evidence="2">Uncharacterized protein</fullName>
    </submittedName>
</protein>
<sequence>MRPAPIALLLLLIGLTAAHAAQPEADYIAARDAAIARIARIEAKNRDADASKINQQALAALETRLRSIIGGLSVKPYPASGKIAYYTLSKNEVGSGGLDALRFSTEDGAQQVCVTTDGLLARWMRQPANWRPKSSQTPTVEAALANPEFYTAAVGVDAALTKTADLPIEKPAGARLAHALLGGWAQDVGPNPDQELVVAVLKDDKLYIAQEKAQTFRPIPACEAVWTEAQRKSEETYKKYTDGGSRDQKLMAAYDAIQGGADKAYHACYAERLSRADFFPALVKAAQAVADRFGSQ</sequence>
<dbReference type="RefSeq" id="WP_281801643.1">
    <property type="nucleotide sequence ID" value="NZ_BSEC01000001.1"/>
</dbReference>
<reference evidence="2" key="1">
    <citation type="journal article" date="2023" name="Int. J. Syst. Evol. Microbiol.">
        <title>Methylocystis iwaonis sp. nov., a type II methane-oxidizing bacterium from surface soil of a rice paddy field in Japan, and emended description of the genus Methylocystis (ex Whittenbury et al. 1970) Bowman et al. 1993.</title>
        <authorList>
            <person name="Kaise H."/>
            <person name="Sawadogo J.B."/>
            <person name="Alam M.S."/>
            <person name="Ueno C."/>
            <person name="Dianou D."/>
            <person name="Shinjo R."/>
            <person name="Asakawa S."/>
        </authorList>
    </citation>
    <scope>NUCLEOTIDE SEQUENCE</scope>
    <source>
        <strain evidence="2">LMG27198</strain>
    </source>
</reference>
<evidence type="ECO:0000256" key="1">
    <source>
        <dbReference type="SAM" id="SignalP"/>
    </source>
</evidence>
<keyword evidence="1" id="KW-0732">Signal</keyword>
<gene>
    <name evidence="2" type="ORF">LMG27198_14190</name>
</gene>
<feature type="chain" id="PRO_5040825343" evidence="1">
    <location>
        <begin position="21"/>
        <end position="296"/>
    </location>
</feature>
<keyword evidence="3" id="KW-1185">Reference proteome</keyword>
<dbReference type="Proteomes" id="UP001144323">
    <property type="component" value="Unassembled WGS sequence"/>
</dbReference>
<name>A0A9W6GSS4_9HYPH</name>
<comment type="caution">
    <text evidence="2">The sequence shown here is derived from an EMBL/GenBank/DDBJ whole genome shotgun (WGS) entry which is preliminary data.</text>
</comment>
<evidence type="ECO:0000313" key="2">
    <source>
        <dbReference type="EMBL" id="GLI92427.1"/>
    </source>
</evidence>
<evidence type="ECO:0000313" key="3">
    <source>
        <dbReference type="Proteomes" id="UP001144323"/>
    </source>
</evidence>
<feature type="signal peptide" evidence="1">
    <location>
        <begin position="1"/>
        <end position="20"/>
    </location>
</feature>
<dbReference type="AlphaFoldDB" id="A0A9W6GSS4"/>